<evidence type="ECO:0000256" key="14">
    <source>
        <dbReference type="ARBA" id="ARBA00023118"/>
    </source>
</evidence>
<evidence type="ECO:0000256" key="10">
    <source>
        <dbReference type="ARBA" id="ARBA00022833"/>
    </source>
</evidence>
<keyword evidence="12" id="KW-0391">Immunity</keyword>
<dbReference type="PROSITE" id="PS51194">
    <property type="entry name" value="HELICASE_CTER"/>
    <property type="match status" value="1"/>
</dbReference>
<keyword evidence="14" id="KW-0051">Antiviral defense</keyword>
<evidence type="ECO:0000256" key="6">
    <source>
        <dbReference type="ARBA" id="ARBA00022723"/>
    </source>
</evidence>
<dbReference type="EC" id="3.6.4.13" evidence="3"/>
<gene>
    <name evidence="19" type="primary">Necator_chrI.g1057</name>
    <name evidence="19" type="ORF">RB195_004933</name>
</gene>
<evidence type="ECO:0000256" key="1">
    <source>
        <dbReference type="ARBA" id="ARBA00004496"/>
    </source>
</evidence>
<organism evidence="19 20">
    <name type="scientific">Necator americanus</name>
    <name type="common">Human hookworm</name>
    <dbReference type="NCBI Taxonomy" id="51031"/>
    <lineage>
        <taxon>Eukaryota</taxon>
        <taxon>Metazoa</taxon>
        <taxon>Ecdysozoa</taxon>
        <taxon>Nematoda</taxon>
        <taxon>Chromadorea</taxon>
        <taxon>Rhabditida</taxon>
        <taxon>Rhabditina</taxon>
        <taxon>Rhabditomorpha</taxon>
        <taxon>Strongyloidea</taxon>
        <taxon>Ancylostomatidae</taxon>
        <taxon>Bunostominae</taxon>
        <taxon>Necator</taxon>
    </lineage>
</organism>
<keyword evidence="8" id="KW-0378">Hydrolase</keyword>
<keyword evidence="10" id="KW-0862">Zinc</keyword>
<evidence type="ECO:0000256" key="7">
    <source>
        <dbReference type="ARBA" id="ARBA00022741"/>
    </source>
</evidence>
<evidence type="ECO:0000256" key="8">
    <source>
        <dbReference type="ARBA" id="ARBA00022801"/>
    </source>
</evidence>
<proteinExistence type="inferred from homology"/>
<keyword evidence="13" id="KW-0694">RNA-binding</keyword>
<comment type="caution">
    <text evidence="19">The sequence shown here is derived from an EMBL/GenBank/DDBJ whole genome shotgun (WGS) entry which is preliminary data.</text>
</comment>
<keyword evidence="11" id="KW-0067">ATP-binding</keyword>
<evidence type="ECO:0000259" key="17">
    <source>
        <dbReference type="PROSITE" id="PS51194"/>
    </source>
</evidence>
<dbReference type="Pfam" id="PF00270">
    <property type="entry name" value="DEAD"/>
    <property type="match status" value="1"/>
</dbReference>
<keyword evidence="9" id="KW-0347">Helicase</keyword>
<reference evidence="19 20" key="1">
    <citation type="submission" date="2023-08" db="EMBL/GenBank/DDBJ databases">
        <title>A Necator americanus chromosomal reference genome.</title>
        <authorList>
            <person name="Ilik V."/>
            <person name="Petrzelkova K.J."/>
            <person name="Pardy F."/>
            <person name="Fuh T."/>
            <person name="Niatou-Singa F.S."/>
            <person name="Gouil Q."/>
            <person name="Baker L."/>
            <person name="Ritchie M.E."/>
            <person name="Jex A.R."/>
            <person name="Gazzola D."/>
            <person name="Li H."/>
            <person name="Toshio Fujiwara R."/>
            <person name="Zhan B."/>
            <person name="Aroian R.V."/>
            <person name="Pafco B."/>
            <person name="Schwarz E.M."/>
        </authorList>
    </citation>
    <scope>NUCLEOTIDE SEQUENCE [LARGE SCALE GENOMIC DNA]</scope>
    <source>
        <strain evidence="19 20">Aroian</strain>
        <tissue evidence="19">Whole animal</tissue>
    </source>
</reference>
<dbReference type="SMART" id="SM00487">
    <property type="entry name" value="DEXDc"/>
    <property type="match status" value="1"/>
</dbReference>
<dbReference type="InterPro" id="IPR038557">
    <property type="entry name" value="RLR_C_sf"/>
</dbReference>
<evidence type="ECO:0000259" key="16">
    <source>
        <dbReference type="PROSITE" id="PS51192"/>
    </source>
</evidence>
<dbReference type="InterPro" id="IPR011545">
    <property type="entry name" value="DEAD/DEAH_box_helicase_dom"/>
</dbReference>
<dbReference type="InterPro" id="IPR014001">
    <property type="entry name" value="Helicase_ATP-bd"/>
</dbReference>
<dbReference type="InterPro" id="IPR051363">
    <property type="entry name" value="RLR_Helicase"/>
</dbReference>
<dbReference type="InterPro" id="IPR021673">
    <property type="entry name" value="RLR_CTR"/>
</dbReference>
<dbReference type="Pfam" id="PF18119">
    <property type="entry name" value="RIG-I_C"/>
    <property type="match status" value="1"/>
</dbReference>
<dbReference type="PANTHER" id="PTHR14074">
    <property type="entry name" value="HELICASE WITH DEATH DOMAIN-RELATED"/>
    <property type="match status" value="1"/>
</dbReference>
<dbReference type="InterPro" id="IPR001650">
    <property type="entry name" value="Helicase_C-like"/>
</dbReference>
<dbReference type="InterPro" id="IPR027417">
    <property type="entry name" value="P-loop_NTPase"/>
</dbReference>
<name>A0ABR1BNY3_NECAM</name>
<dbReference type="SUPFAM" id="SSF52540">
    <property type="entry name" value="P-loop containing nucleoside triphosphate hydrolases"/>
    <property type="match status" value="1"/>
</dbReference>
<dbReference type="Proteomes" id="UP001303046">
    <property type="component" value="Unassembled WGS sequence"/>
</dbReference>
<keyword evidence="6" id="KW-0479">Metal-binding</keyword>
<evidence type="ECO:0000256" key="5">
    <source>
        <dbReference type="ARBA" id="ARBA00022588"/>
    </source>
</evidence>
<dbReference type="Pfam" id="PF11648">
    <property type="entry name" value="RIG-I_C-RD"/>
    <property type="match status" value="1"/>
</dbReference>
<evidence type="ECO:0000256" key="3">
    <source>
        <dbReference type="ARBA" id="ARBA00012552"/>
    </source>
</evidence>
<dbReference type="Gene3D" id="1.20.1320.30">
    <property type="match status" value="1"/>
</dbReference>
<accession>A0ABR1BNY3</accession>
<feature type="domain" description="Helicase ATP-binding" evidence="16">
    <location>
        <begin position="308"/>
        <end position="486"/>
    </location>
</feature>
<comment type="catalytic activity">
    <reaction evidence="15">
        <text>ATP + H2O = ADP + phosphate + H(+)</text>
        <dbReference type="Rhea" id="RHEA:13065"/>
        <dbReference type="ChEBI" id="CHEBI:15377"/>
        <dbReference type="ChEBI" id="CHEBI:15378"/>
        <dbReference type="ChEBI" id="CHEBI:30616"/>
        <dbReference type="ChEBI" id="CHEBI:43474"/>
        <dbReference type="ChEBI" id="CHEBI:456216"/>
        <dbReference type="EC" id="3.6.4.13"/>
    </reaction>
    <physiologicalReaction direction="left-to-right" evidence="15">
        <dbReference type="Rhea" id="RHEA:13066"/>
    </physiologicalReaction>
</comment>
<dbReference type="Gene3D" id="3.40.50.300">
    <property type="entry name" value="P-loop containing nucleotide triphosphate hydrolases"/>
    <property type="match status" value="2"/>
</dbReference>
<protein>
    <recommendedName>
        <fullName evidence="3">RNA helicase</fullName>
        <ecNumber evidence="3">3.6.4.13</ecNumber>
    </recommendedName>
</protein>
<evidence type="ECO:0000256" key="2">
    <source>
        <dbReference type="ARBA" id="ARBA00006866"/>
    </source>
</evidence>
<dbReference type="Gene3D" id="2.170.150.30">
    <property type="entry name" value="RIG-I-like receptor, C-terminal regulatory domain"/>
    <property type="match status" value="1"/>
</dbReference>
<evidence type="ECO:0000313" key="19">
    <source>
        <dbReference type="EMBL" id="KAK6726930.1"/>
    </source>
</evidence>
<evidence type="ECO:0000256" key="9">
    <source>
        <dbReference type="ARBA" id="ARBA00022806"/>
    </source>
</evidence>
<keyword evidence="7" id="KW-0547">Nucleotide-binding</keyword>
<dbReference type="Pfam" id="PF00271">
    <property type="entry name" value="Helicase_C"/>
    <property type="match status" value="1"/>
</dbReference>
<evidence type="ECO:0000256" key="15">
    <source>
        <dbReference type="ARBA" id="ARBA00049390"/>
    </source>
</evidence>
<evidence type="ECO:0000259" key="18">
    <source>
        <dbReference type="PROSITE" id="PS51789"/>
    </source>
</evidence>
<keyword evidence="20" id="KW-1185">Reference proteome</keyword>
<dbReference type="SMART" id="SM00490">
    <property type="entry name" value="HELICc"/>
    <property type="match status" value="1"/>
</dbReference>
<evidence type="ECO:0000256" key="4">
    <source>
        <dbReference type="ARBA" id="ARBA00022490"/>
    </source>
</evidence>
<comment type="subcellular location">
    <subcellularLocation>
        <location evidence="1">Cytoplasm</location>
    </subcellularLocation>
</comment>
<evidence type="ECO:0000313" key="20">
    <source>
        <dbReference type="Proteomes" id="UP001303046"/>
    </source>
</evidence>
<feature type="domain" description="RLR CTR" evidence="18">
    <location>
        <begin position="860"/>
        <end position="993"/>
    </location>
</feature>
<keyword evidence="4" id="KW-0963">Cytoplasm</keyword>
<comment type="similarity">
    <text evidence="2">Belongs to the helicase family. RLR subfamily.</text>
</comment>
<dbReference type="PANTHER" id="PTHR14074:SF16">
    <property type="entry name" value="ANTIVIRAL INNATE IMMUNE RESPONSE RECEPTOR RIG-I"/>
    <property type="match status" value="1"/>
</dbReference>
<keyword evidence="5" id="KW-0399">Innate immunity</keyword>
<dbReference type="PROSITE" id="PS51192">
    <property type="entry name" value="HELICASE_ATP_BIND_1"/>
    <property type="match status" value="1"/>
</dbReference>
<evidence type="ECO:0000256" key="11">
    <source>
        <dbReference type="ARBA" id="ARBA00022840"/>
    </source>
</evidence>
<dbReference type="InterPro" id="IPR041204">
    <property type="entry name" value="RIG-I-like_C"/>
</dbReference>
<dbReference type="PROSITE" id="PS51789">
    <property type="entry name" value="RLR_CTR"/>
    <property type="match status" value="1"/>
</dbReference>
<evidence type="ECO:0000256" key="13">
    <source>
        <dbReference type="ARBA" id="ARBA00022884"/>
    </source>
</evidence>
<dbReference type="EMBL" id="JAVFWL010000001">
    <property type="protein sequence ID" value="KAK6726930.1"/>
    <property type="molecule type" value="Genomic_DNA"/>
</dbReference>
<feature type="domain" description="Helicase C-terminal" evidence="17">
    <location>
        <begin position="670"/>
        <end position="844"/>
    </location>
</feature>
<evidence type="ECO:0000256" key="12">
    <source>
        <dbReference type="ARBA" id="ARBA00022859"/>
    </source>
</evidence>
<sequence length="1044" mass="120189">MPPALIMLKQMVAEPAEVVALPPSDPRSSTFLHLFSMEIIQTFSDVSNLSHLEQFQQYFYFEDSDLADVHYIMDEIKSADNEGRKVIALEYFLDVVFDNPEAVEKLDNTIRRVNPRLWNDAHLATVKSDSCVFKLFMEKFFPEGEEQLFMLDRCAAALEPEFFVTSLEKINNPYPELLPKTLIPPVNDDKKIDHRHWAACILRTLPHLIRNTDDWFYDFVEACSKDPYNRAVLWFLLPNYEEVLENRLIERRRRQGFRNIRDEGIIGEIEIVTTMRKPSDYAKYRASDYDDVQEPETLILRPYQEELVETALRGKNVIACAPTGSGKTEVCIYVAISHLDAKAEMNEPARVAMLVPRIPLVDQQKHRFHKYVRGKYYVEGFHGSEGSKGTSRRDTVLASDIVVMTPQIMLNMLKSVRQDERVYVCDFSLLIFDEVHHCVKEHPYNILMQTVHDYQGPKPQTMGLTASLGVGMATSDESGMASIYELMANIGATSLASVKRHLDILEQYVPKPVDTTKKVDRPPMEKSPFLRAVINIMEKIQRDIEPQLKKLTQDNQTSYKLSKEEVKFEDPLATEKYIQKVNTLTTTLGRIRSGDFKFEPSIALEYLGVLSQGISINDLMPARYALEYLTRNLRELSKKFEVECSQRFYQYFAQNEALSGFAEQERYKPIVKALESELKEQFEKDNNSRAIVFVTRRSTAVELMNYLNREEVLGRHDVVGFVTSTSKKSTEYGQTKEEQQRALDDFSRGKKKVLIATAVVEEGLDVSTCNLIIKYNSSSNAVQRVQRRGRARARDSRSVLIVLSENVAQTEYQAIMAEKIMNKCVKRIQEQGEKALEKRVKEVMERQMKERKIIVEHKMKALEALKDKLFTIRCKIDSQDVCSSTYVRTINGSSYVCVDPTIWSRLQIKTKEISTKMKFVDEMTQILAEVHCNCGQTVGTVMKYAGTYLPTLNISNLIFYERIEGKEASGEAINSWSKANDRFWIPEATEKELRQMLLSLAAEDSENKIVLDVMCDKMIAVQEKLLEKERKKKEGTTRIKTEWE</sequence>